<dbReference type="EMBL" id="JYBP01000003">
    <property type="protein sequence ID" value="KJE28993.1"/>
    <property type="molecule type" value="Genomic_DNA"/>
</dbReference>
<organism evidence="1 2">
    <name type="scientific">Geobacillus kaustophilus</name>
    <dbReference type="NCBI Taxonomy" id="1462"/>
    <lineage>
        <taxon>Bacteria</taxon>
        <taxon>Bacillati</taxon>
        <taxon>Bacillota</taxon>
        <taxon>Bacilli</taxon>
        <taxon>Bacillales</taxon>
        <taxon>Anoxybacillaceae</taxon>
        <taxon>Geobacillus</taxon>
        <taxon>Geobacillus thermoleovorans group</taxon>
    </lineage>
</organism>
<evidence type="ECO:0000313" key="1">
    <source>
        <dbReference type="EMBL" id="KJE28993.1"/>
    </source>
</evidence>
<dbReference type="PATRIC" id="fig|1462.6.peg.3417"/>
<reference evidence="1 2" key="1">
    <citation type="submission" date="2015-01" db="EMBL/GenBank/DDBJ databases">
        <authorList>
            <person name="Filippidou S."/>
            <person name="Jeanneret N."/>
            <person name="Russel-Delif L."/>
            <person name="Junier T."/>
            <person name="Wunderlin T."/>
            <person name="Molina V."/>
            <person name="Johnson S.L."/>
            <person name="Davenport K.W."/>
            <person name="Chain P.S."/>
            <person name="Dorador C."/>
            <person name="Junier P."/>
        </authorList>
    </citation>
    <scope>NUCLEOTIDE SEQUENCE [LARGE SCALE GENOMIC DNA]</scope>
    <source>
        <strain evidence="1 2">Et7/4</strain>
    </source>
</reference>
<dbReference type="InterPro" id="IPR049585">
    <property type="entry name" value="CdiI_EcoliA0-like"/>
</dbReference>
<proteinExistence type="predicted"/>
<evidence type="ECO:0000313" key="2">
    <source>
        <dbReference type="Proteomes" id="UP000032522"/>
    </source>
</evidence>
<dbReference type="OrthoDB" id="6565706at2"/>
<gene>
    <name evidence="1" type="ORF">LG52_3115</name>
</gene>
<protein>
    <submittedName>
        <fullName evidence="1">Uncharacterized protein</fullName>
    </submittedName>
</protein>
<dbReference type="Proteomes" id="UP000032522">
    <property type="component" value="Unassembled WGS sequence"/>
</dbReference>
<name>A0A0D8BXT6_GEOKU</name>
<dbReference type="Pfam" id="PF24172">
    <property type="entry name" value="CdiI_ImmP"/>
    <property type="match status" value="1"/>
</dbReference>
<dbReference type="RefSeq" id="WP_044732578.1">
    <property type="nucleotide sequence ID" value="NZ_JYBP01000003.1"/>
</dbReference>
<comment type="caution">
    <text evidence="1">The sequence shown here is derived from an EMBL/GenBank/DDBJ whole genome shotgun (WGS) entry which is preliminary data.</text>
</comment>
<sequence>MTLFEECVHAIGDDSLRILSNEETEKYFDYLCTLFPISPWGRIDWENVSEKEKITYLSEIVDWLRQKGMNYNDVIVLWNYSYYPGIQTKLEKVLNAIDDVVAVGSDTFILCKNGEYIIEFFHDGEVTIGTPENKTRKI</sequence>
<dbReference type="CDD" id="cd20693">
    <property type="entry name" value="CdiI_EcoliA0-like"/>
    <property type="match status" value="1"/>
</dbReference>
<dbReference type="AlphaFoldDB" id="A0A0D8BXT6"/>
<accession>A0A0D8BXT6</accession>